<organism evidence="7 8">
    <name type="scientific">Candidatus Geothrix skivensis</name>
    <dbReference type="NCBI Taxonomy" id="2954439"/>
    <lineage>
        <taxon>Bacteria</taxon>
        <taxon>Pseudomonadati</taxon>
        <taxon>Acidobacteriota</taxon>
        <taxon>Holophagae</taxon>
        <taxon>Holophagales</taxon>
        <taxon>Holophagaceae</taxon>
        <taxon>Geothrix</taxon>
    </lineage>
</organism>
<dbReference type="InterPro" id="IPR007115">
    <property type="entry name" value="6-PTP_synth/QueD"/>
</dbReference>
<proteinExistence type="inferred from homology"/>
<reference evidence="7" key="1">
    <citation type="submission" date="2020-10" db="EMBL/GenBank/DDBJ databases">
        <title>Connecting structure to function with the recovery of over 1000 high-quality activated sludge metagenome-assembled genomes encoding full-length rRNA genes using long-read sequencing.</title>
        <authorList>
            <person name="Singleton C.M."/>
            <person name="Petriglieri F."/>
            <person name="Kristensen J.M."/>
            <person name="Kirkegaard R.H."/>
            <person name="Michaelsen T.Y."/>
            <person name="Andersen M.H."/>
            <person name="Karst S.M."/>
            <person name="Dueholm M.S."/>
            <person name="Nielsen P.H."/>
            <person name="Albertsen M."/>
        </authorList>
    </citation>
    <scope>NUCLEOTIDE SEQUENCE</scope>
    <source>
        <strain evidence="7">Skiv_18-Q3-R9-52_MAXAC.067</strain>
    </source>
</reference>
<comment type="pathway">
    <text evidence="1">Purine metabolism; 7-cyano-7-deazaguanine biosynthesis.</text>
</comment>
<evidence type="ECO:0000256" key="2">
    <source>
        <dbReference type="ARBA" id="ARBA00008900"/>
    </source>
</evidence>
<dbReference type="EMBL" id="JADKIO010000008">
    <property type="protein sequence ID" value="MBK9797148.1"/>
    <property type="molecule type" value="Genomic_DNA"/>
</dbReference>
<evidence type="ECO:0000256" key="6">
    <source>
        <dbReference type="ARBA" id="ARBA00048807"/>
    </source>
</evidence>
<dbReference type="EC" id="4.1.2.50" evidence="3"/>
<comment type="caution">
    <text evidence="7">The sequence shown here is derived from an EMBL/GenBank/DDBJ whole genome shotgun (WGS) entry which is preliminary data.</text>
</comment>
<dbReference type="AlphaFoldDB" id="A0A9D7XIX7"/>
<sequence>MAFTLSLRRTFVADHFHDLPGFQEDRHGHNWEVEACAELGSEAEEPALAMALDAWVATLDYRLLNELPPLAGRNPTAEVLAEQALFYLKGAALEPRWVKVREKANYWALCRAGADR</sequence>
<protein>
    <recommendedName>
        <fullName evidence="4">6-carboxy-5,6,7,8-tetrahydropterin synthase</fullName>
        <ecNumber evidence="3">4.1.2.50</ecNumber>
    </recommendedName>
    <alternativeName>
        <fullName evidence="5">Queuosine biosynthesis protein QueD</fullName>
    </alternativeName>
</protein>
<evidence type="ECO:0000256" key="1">
    <source>
        <dbReference type="ARBA" id="ARBA00005061"/>
    </source>
</evidence>
<evidence type="ECO:0000256" key="5">
    <source>
        <dbReference type="ARBA" id="ARBA00031449"/>
    </source>
</evidence>
<accession>A0A9D7XIX7</accession>
<evidence type="ECO:0000256" key="4">
    <source>
        <dbReference type="ARBA" id="ARBA00018141"/>
    </source>
</evidence>
<dbReference type="InterPro" id="IPR038418">
    <property type="entry name" value="6-PTP_synth/QueD_sf"/>
</dbReference>
<evidence type="ECO:0000256" key="3">
    <source>
        <dbReference type="ARBA" id="ARBA00012982"/>
    </source>
</evidence>
<dbReference type="SUPFAM" id="SSF55620">
    <property type="entry name" value="Tetrahydrobiopterin biosynthesis enzymes-like"/>
    <property type="match status" value="1"/>
</dbReference>
<dbReference type="Pfam" id="PF01242">
    <property type="entry name" value="PTPS"/>
    <property type="match status" value="1"/>
</dbReference>
<comment type="catalytic activity">
    <reaction evidence="6">
        <text>7,8-dihydroneopterin 3'-triphosphate + H2O = 6-carboxy-5,6,7,8-tetrahydropterin + triphosphate + acetaldehyde + 2 H(+)</text>
        <dbReference type="Rhea" id="RHEA:27966"/>
        <dbReference type="ChEBI" id="CHEBI:15343"/>
        <dbReference type="ChEBI" id="CHEBI:15377"/>
        <dbReference type="ChEBI" id="CHEBI:15378"/>
        <dbReference type="ChEBI" id="CHEBI:18036"/>
        <dbReference type="ChEBI" id="CHEBI:58462"/>
        <dbReference type="ChEBI" id="CHEBI:61032"/>
        <dbReference type="EC" id="4.1.2.50"/>
    </reaction>
</comment>
<gene>
    <name evidence="7" type="ORF">IPP58_11745</name>
</gene>
<dbReference type="Proteomes" id="UP000886657">
    <property type="component" value="Unassembled WGS sequence"/>
</dbReference>
<evidence type="ECO:0000313" key="8">
    <source>
        <dbReference type="Proteomes" id="UP000886657"/>
    </source>
</evidence>
<comment type="similarity">
    <text evidence="2">Belongs to the PTPS family. QueD subfamily.</text>
</comment>
<dbReference type="Gene3D" id="3.30.479.10">
    <property type="entry name" value="6-pyruvoyl tetrahydropterin synthase/QueD"/>
    <property type="match status" value="1"/>
</dbReference>
<evidence type="ECO:0000313" key="7">
    <source>
        <dbReference type="EMBL" id="MBK9797148.1"/>
    </source>
</evidence>
<dbReference type="GO" id="GO:0070497">
    <property type="term" value="F:6-carboxytetrahydropterin synthase activity"/>
    <property type="evidence" value="ECO:0007669"/>
    <property type="project" value="UniProtKB-EC"/>
</dbReference>
<name>A0A9D7XIX7_9BACT</name>